<evidence type="ECO:0000313" key="3">
    <source>
        <dbReference type="Proteomes" id="UP000269669"/>
    </source>
</evidence>
<keyword evidence="1" id="KW-1133">Transmembrane helix</keyword>
<feature type="transmembrane region" description="Helical" evidence="1">
    <location>
        <begin position="173"/>
        <end position="194"/>
    </location>
</feature>
<keyword evidence="3" id="KW-1185">Reference proteome</keyword>
<dbReference type="AlphaFoldDB" id="A0A3R9P9V9"/>
<sequence>MHQLPELMAQTTHTAFYLLMWSVSLLLQLTLFVSLFSRSVARFAPFFTNFIGFYLLRSVVLFFILNPASAATYSRLYNFFLVLDVLVQFCVAAELTRHLATTHGGWTRRNIVVPVVFLCATAICTYITIQLAPHAEVRVDPSLIAFSYYMIFLWLWTFALHETTAVGRSVAQGFAIYSIISIVANIGRTSAMFVDHPRSYAAWTYVLAGGYLVVVIFWLGTLRPNREKLVPKPLKTTI</sequence>
<feature type="transmembrane region" description="Helical" evidence="1">
    <location>
        <begin position="143"/>
        <end position="161"/>
    </location>
</feature>
<dbReference type="Proteomes" id="UP000269669">
    <property type="component" value="Unassembled WGS sequence"/>
</dbReference>
<name>A0A3R9P9V9_9BACT</name>
<dbReference type="OrthoDB" id="117086at2"/>
<dbReference type="EMBL" id="RSDW01000001">
    <property type="protein sequence ID" value="RSL16907.1"/>
    <property type="molecule type" value="Genomic_DNA"/>
</dbReference>
<dbReference type="RefSeq" id="WP_125485459.1">
    <property type="nucleotide sequence ID" value="NZ_RSDW01000001.1"/>
</dbReference>
<evidence type="ECO:0000256" key="1">
    <source>
        <dbReference type="SAM" id="Phobius"/>
    </source>
</evidence>
<proteinExistence type="predicted"/>
<organism evidence="2 3">
    <name type="scientific">Edaphobacter aggregans</name>
    <dbReference type="NCBI Taxonomy" id="570835"/>
    <lineage>
        <taxon>Bacteria</taxon>
        <taxon>Pseudomonadati</taxon>
        <taxon>Acidobacteriota</taxon>
        <taxon>Terriglobia</taxon>
        <taxon>Terriglobales</taxon>
        <taxon>Acidobacteriaceae</taxon>
        <taxon>Edaphobacter</taxon>
    </lineage>
</organism>
<feature type="transmembrane region" description="Helical" evidence="1">
    <location>
        <begin position="15"/>
        <end position="36"/>
    </location>
</feature>
<accession>A0A3R9P9V9</accession>
<feature type="transmembrane region" description="Helical" evidence="1">
    <location>
        <begin position="200"/>
        <end position="219"/>
    </location>
</feature>
<feature type="transmembrane region" description="Helical" evidence="1">
    <location>
        <begin position="43"/>
        <end position="65"/>
    </location>
</feature>
<reference evidence="2 3" key="1">
    <citation type="submission" date="2018-12" db="EMBL/GenBank/DDBJ databases">
        <title>Sequencing of bacterial isolates from soil warming experiment in Harvard Forest, Massachusetts, USA.</title>
        <authorList>
            <person name="Deangelis K."/>
        </authorList>
    </citation>
    <scope>NUCLEOTIDE SEQUENCE [LARGE SCALE GENOMIC DNA]</scope>
    <source>
        <strain evidence="2 3">EB153</strain>
    </source>
</reference>
<feature type="transmembrane region" description="Helical" evidence="1">
    <location>
        <begin position="111"/>
        <end position="131"/>
    </location>
</feature>
<protein>
    <submittedName>
        <fullName evidence="2">Uncharacterized protein</fullName>
    </submittedName>
</protein>
<comment type="caution">
    <text evidence="2">The sequence shown here is derived from an EMBL/GenBank/DDBJ whole genome shotgun (WGS) entry which is preliminary data.</text>
</comment>
<gene>
    <name evidence="2" type="ORF">EDE15_2434</name>
</gene>
<keyword evidence="1" id="KW-0472">Membrane</keyword>
<feature type="transmembrane region" description="Helical" evidence="1">
    <location>
        <begin position="77"/>
        <end position="99"/>
    </location>
</feature>
<keyword evidence="1" id="KW-0812">Transmembrane</keyword>
<evidence type="ECO:0000313" key="2">
    <source>
        <dbReference type="EMBL" id="RSL16907.1"/>
    </source>
</evidence>